<protein>
    <submittedName>
        <fullName evidence="1">Uncharacterized protein</fullName>
    </submittedName>
</protein>
<dbReference type="Proteomes" id="UP001187192">
    <property type="component" value="Unassembled WGS sequence"/>
</dbReference>
<gene>
    <name evidence="1" type="ORF">TIFTF001_029915</name>
</gene>
<dbReference type="AlphaFoldDB" id="A0AA88J318"/>
<dbReference type="EMBL" id="BTGU01000102">
    <property type="protein sequence ID" value="GMN60830.1"/>
    <property type="molecule type" value="Genomic_DNA"/>
</dbReference>
<name>A0AA88J318_FICCA</name>
<organism evidence="1 2">
    <name type="scientific">Ficus carica</name>
    <name type="common">Common fig</name>
    <dbReference type="NCBI Taxonomy" id="3494"/>
    <lineage>
        <taxon>Eukaryota</taxon>
        <taxon>Viridiplantae</taxon>
        <taxon>Streptophyta</taxon>
        <taxon>Embryophyta</taxon>
        <taxon>Tracheophyta</taxon>
        <taxon>Spermatophyta</taxon>
        <taxon>Magnoliopsida</taxon>
        <taxon>eudicotyledons</taxon>
        <taxon>Gunneridae</taxon>
        <taxon>Pentapetalae</taxon>
        <taxon>rosids</taxon>
        <taxon>fabids</taxon>
        <taxon>Rosales</taxon>
        <taxon>Moraceae</taxon>
        <taxon>Ficeae</taxon>
        <taxon>Ficus</taxon>
    </lineage>
</organism>
<proteinExistence type="predicted"/>
<accession>A0AA88J318</accession>
<evidence type="ECO:0000313" key="2">
    <source>
        <dbReference type="Proteomes" id="UP001187192"/>
    </source>
</evidence>
<keyword evidence="2" id="KW-1185">Reference proteome</keyword>
<comment type="caution">
    <text evidence="1">The sequence shown here is derived from an EMBL/GenBank/DDBJ whole genome shotgun (WGS) entry which is preliminary data.</text>
</comment>
<evidence type="ECO:0000313" key="1">
    <source>
        <dbReference type="EMBL" id="GMN60830.1"/>
    </source>
</evidence>
<sequence>MAATGAMAVRDRSLRRSYGGGADEAVTVTRELRWWGCEISAKAGSRAPAGSGVPAWSKTPERAEVNLLY</sequence>
<reference evidence="1" key="1">
    <citation type="submission" date="2023-07" db="EMBL/GenBank/DDBJ databases">
        <title>draft genome sequence of fig (Ficus carica).</title>
        <authorList>
            <person name="Takahashi T."/>
            <person name="Nishimura K."/>
        </authorList>
    </citation>
    <scope>NUCLEOTIDE SEQUENCE</scope>
</reference>